<dbReference type="InterPro" id="IPR005648">
    <property type="entry name" value="FlgD"/>
</dbReference>
<evidence type="ECO:0000313" key="5">
    <source>
        <dbReference type="Proteomes" id="UP000295718"/>
    </source>
</evidence>
<dbReference type="EMBL" id="SLUO01000011">
    <property type="protein sequence ID" value="TCL56591.1"/>
    <property type="molecule type" value="Genomic_DNA"/>
</dbReference>
<keyword evidence="4" id="KW-0282">Flagellum</keyword>
<evidence type="ECO:0000256" key="3">
    <source>
        <dbReference type="RuleBase" id="RU362076"/>
    </source>
</evidence>
<accession>A0A4R1QU40</accession>
<keyword evidence="5" id="KW-1185">Reference proteome</keyword>
<name>A0A4R1QU40_9FIRM</name>
<protein>
    <recommendedName>
        <fullName evidence="3">Basal-body rod modification protein FlgD</fullName>
    </recommendedName>
</protein>
<keyword evidence="4" id="KW-0966">Cell projection</keyword>
<dbReference type="Proteomes" id="UP000295718">
    <property type="component" value="Unassembled WGS sequence"/>
</dbReference>
<evidence type="ECO:0000313" key="4">
    <source>
        <dbReference type="EMBL" id="TCL56591.1"/>
    </source>
</evidence>
<sequence length="231" mass="25092">MSVTAKIEDGKVVQSASATSLANSTVKDKSTLDKDAFLGLLVAQMKYQDPLEPTSNTEFVAQYAQFSSLEQMQNMSATLELSRASTLVGQIVSVNTKNSSGQTTQIQGKVDYIIYENNKAYVSIGDALYSLNDVYGVADQEYLKAYDLATNFMVKMAKLPSSKEKLTLDNKTAIDELNEIYNGMSDYQKSFISSATVTTLKGYTERIAELVKEQEANNAASNNGGDSDGGN</sequence>
<dbReference type="STRING" id="1469948.GCA_000732725_01572"/>
<keyword evidence="2 3" id="KW-1005">Bacterial flagellum biogenesis</keyword>
<dbReference type="GO" id="GO:0044781">
    <property type="term" value="P:bacterial-type flagellum organization"/>
    <property type="evidence" value="ECO:0007669"/>
    <property type="project" value="UniProtKB-UniRule"/>
</dbReference>
<dbReference type="RefSeq" id="WP_051869329.1">
    <property type="nucleotide sequence ID" value="NZ_JPNB01000001.1"/>
</dbReference>
<gene>
    <name evidence="4" type="ORF">EDD76_11185</name>
</gene>
<evidence type="ECO:0000256" key="1">
    <source>
        <dbReference type="ARBA" id="ARBA00010577"/>
    </source>
</evidence>
<organism evidence="4 5">
    <name type="scientific">Kineothrix alysoides</name>
    <dbReference type="NCBI Taxonomy" id="1469948"/>
    <lineage>
        <taxon>Bacteria</taxon>
        <taxon>Bacillati</taxon>
        <taxon>Bacillota</taxon>
        <taxon>Clostridia</taxon>
        <taxon>Lachnospirales</taxon>
        <taxon>Lachnospiraceae</taxon>
        <taxon>Kineothrix</taxon>
    </lineage>
</organism>
<comment type="similarity">
    <text evidence="1 3">Belongs to the FlgD family.</text>
</comment>
<evidence type="ECO:0000256" key="2">
    <source>
        <dbReference type="ARBA" id="ARBA00022795"/>
    </source>
</evidence>
<comment type="caution">
    <text evidence="4">The sequence shown here is derived from an EMBL/GenBank/DDBJ whole genome shotgun (WGS) entry which is preliminary data.</text>
</comment>
<dbReference type="OrthoDB" id="280334at2"/>
<dbReference type="Pfam" id="PF03963">
    <property type="entry name" value="FlgD"/>
    <property type="match status" value="1"/>
</dbReference>
<keyword evidence="4" id="KW-0969">Cilium</keyword>
<proteinExistence type="inferred from homology"/>
<reference evidence="4 5" key="1">
    <citation type="submission" date="2019-03" db="EMBL/GenBank/DDBJ databases">
        <title>Genomic Encyclopedia of Type Strains, Phase IV (KMG-IV): sequencing the most valuable type-strain genomes for metagenomic binning, comparative biology and taxonomic classification.</title>
        <authorList>
            <person name="Goeker M."/>
        </authorList>
    </citation>
    <scope>NUCLEOTIDE SEQUENCE [LARGE SCALE GENOMIC DNA]</scope>
    <source>
        <strain evidence="4 5">DSM 100556</strain>
    </source>
</reference>
<comment type="function">
    <text evidence="3">Required for flagellar hook formation. May act as a scaffolding protein.</text>
</comment>
<dbReference type="AlphaFoldDB" id="A0A4R1QU40"/>